<evidence type="ECO:0000313" key="18">
    <source>
        <dbReference type="Proteomes" id="UP000266262"/>
    </source>
</evidence>
<evidence type="ECO:0000256" key="7">
    <source>
        <dbReference type="ARBA" id="ARBA00023065"/>
    </source>
</evidence>
<evidence type="ECO:0000256" key="2">
    <source>
        <dbReference type="ARBA" id="ARBA00022448"/>
    </source>
</evidence>
<comment type="function">
    <text evidence="10 12">F(1)F(0) ATP synthase produces ATP from ADP in the presence of a proton or sodium gradient. F-type ATPases consist of two structural domains, F(1) containing the extramembraneous catalytic core and F(0) containing the membrane proton channel, linked together by a central stalk and a peripheral stalk. During catalysis, ATP synthesis in the catalytic domain of F(1) is coupled via a rotary mechanism of the central stalk subunits to proton translocation.</text>
</comment>
<dbReference type="GO" id="GO:0012505">
    <property type="term" value="C:endomembrane system"/>
    <property type="evidence" value="ECO:0007669"/>
    <property type="project" value="UniProtKB-SubCell"/>
</dbReference>
<evidence type="ECO:0000256" key="14">
    <source>
        <dbReference type="SAM" id="Coils"/>
    </source>
</evidence>
<dbReference type="STRING" id="39950.BCB69_00375"/>
<organism evidence="15 17">
    <name type="scientific">Dialister pneumosintes</name>
    <dbReference type="NCBI Taxonomy" id="39950"/>
    <lineage>
        <taxon>Bacteria</taxon>
        <taxon>Bacillati</taxon>
        <taxon>Bacillota</taxon>
        <taxon>Negativicutes</taxon>
        <taxon>Veillonellales</taxon>
        <taxon>Veillonellaceae</taxon>
        <taxon>Dialister</taxon>
    </lineage>
</organism>
<evidence type="ECO:0000256" key="3">
    <source>
        <dbReference type="ARBA" id="ARBA00022547"/>
    </source>
</evidence>
<evidence type="ECO:0000256" key="10">
    <source>
        <dbReference type="ARBA" id="ARBA00025198"/>
    </source>
</evidence>
<evidence type="ECO:0000313" key="17">
    <source>
        <dbReference type="Proteomes" id="UP000094757"/>
    </source>
</evidence>
<proteinExistence type="inferred from homology"/>
<dbReference type="InterPro" id="IPR050059">
    <property type="entry name" value="ATP_synthase_B_chain"/>
</dbReference>
<keyword evidence="4 12" id="KW-0812">Transmembrane</keyword>
<evidence type="ECO:0000256" key="4">
    <source>
        <dbReference type="ARBA" id="ARBA00022692"/>
    </source>
</evidence>
<dbReference type="Gene3D" id="6.10.250.1580">
    <property type="match status" value="1"/>
</dbReference>
<dbReference type="InterPro" id="IPR002146">
    <property type="entry name" value="ATP_synth_b/b'su_bac/chlpt"/>
</dbReference>
<name>A0A1B3WC81_9FIRM</name>
<dbReference type="GO" id="GO:0005886">
    <property type="term" value="C:plasma membrane"/>
    <property type="evidence" value="ECO:0007669"/>
    <property type="project" value="UniProtKB-SubCell"/>
</dbReference>
<reference evidence="16 18" key="3">
    <citation type="submission" date="2018-08" db="EMBL/GenBank/DDBJ databases">
        <title>Draft genome sequence of Dialister pneumosintes KCOM 1685.</title>
        <authorList>
            <person name="Kook J.-K."/>
            <person name="Park S.-N."/>
            <person name="Lim Y.K."/>
        </authorList>
    </citation>
    <scope>NUCLEOTIDE SEQUENCE [LARGE SCALE GENOMIC DNA]</scope>
    <source>
        <strain evidence="16 18">KCOM 1685</strain>
    </source>
</reference>
<comment type="subcellular location">
    <subcellularLocation>
        <location evidence="12">Cell membrane</location>
        <topology evidence="12">Single-pass membrane protein</topology>
    </subcellularLocation>
    <subcellularLocation>
        <location evidence="11">Endomembrane system</location>
        <topology evidence="11">Single-pass membrane protein</topology>
    </subcellularLocation>
</comment>
<dbReference type="PANTHER" id="PTHR33445">
    <property type="entry name" value="ATP SYNTHASE SUBUNIT B', CHLOROPLASTIC"/>
    <property type="match status" value="1"/>
</dbReference>
<evidence type="ECO:0000256" key="6">
    <source>
        <dbReference type="ARBA" id="ARBA00022989"/>
    </source>
</evidence>
<dbReference type="EMBL" id="QWKU01000001">
    <property type="protein sequence ID" value="RID94466.1"/>
    <property type="molecule type" value="Genomic_DNA"/>
</dbReference>
<evidence type="ECO:0000256" key="11">
    <source>
        <dbReference type="ARBA" id="ARBA00037847"/>
    </source>
</evidence>
<dbReference type="CDD" id="cd06503">
    <property type="entry name" value="ATP-synt_Fo_b"/>
    <property type="match status" value="1"/>
</dbReference>
<dbReference type="NCBIfam" id="TIGR01144">
    <property type="entry name" value="ATP_synt_b"/>
    <property type="match status" value="1"/>
</dbReference>
<dbReference type="PANTHER" id="PTHR33445:SF2">
    <property type="entry name" value="ATP SYNTHASE SUBUNIT B', CHLOROPLASTIC"/>
    <property type="match status" value="1"/>
</dbReference>
<dbReference type="RefSeq" id="WP_022513665.1">
    <property type="nucleotide sequence ID" value="NZ_CP017037.1"/>
</dbReference>
<keyword evidence="3 12" id="KW-0138">CF(0)</keyword>
<keyword evidence="7 12" id="KW-0406">Ion transport</keyword>
<dbReference type="HAMAP" id="MF_01398">
    <property type="entry name" value="ATP_synth_b_bprime"/>
    <property type="match status" value="1"/>
</dbReference>
<accession>A0A1B3WC81</accession>
<dbReference type="Pfam" id="PF00430">
    <property type="entry name" value="ATP-synt_B"/>
    <property type="match status" value="1"/>
</dbReference>
<dbReference type="KEGG" id="dpn:BCB69_00375"/>
<gene>
    <name evidence="12 16" type="primary">atpF</name>
    <name evidence="15" type="ORF">BCB69_00375</name>
    <name evidence="16" type="ORF">DX915_02815</name>
</gene>
<feature type="coiled-coil region" evidence="14">
    <location>
        <begin position="52"/>
        <end position="116"/>
    </location>
</feature>
<reference evidence="17" key="1">
    <citation type="submission" date="2016-08" db="EMBL/GenBank/DDBJ databases">
        <authorList>
            <person name="Holder M.E."/>
            <person name="Ajami N.J."/>
            <person name="Petrosino J.F."/>
        </authorList>
    </citation>
    <scope>NUCLEOTIDE SEQUENCE [LARGE SCALE GENOMIC DNA]</scope>
    <source>
        <strain evidence="17">F0677</strain>
    </source>
</reference>
<evidence type="ECO:0000256" key="5">
    <source>
        <dbReference type="ARBA" id="ARBA00022781"/>
    </source>
</evidence>
<dbReference type="EMBL" id="CP017037">
    <property type="protein sequence ID" value="AOH38582.1"/>
    <property type="molecule type" value="Genomic_DNA"/>
</dbReference>
<dbReference type="GO" id="GO:0046933">
    <property type="term" value="F:proton-transporting ATP synthase activity, rotational mechanism"/>
    <property type="evidence" value="ECO:0007669"/>
    <property type="project" value="UniProtKB-UniRule"/>
</dbReference>
<keyword evidence="2 12" id="KW-0813">Transport</keyword>
<dbReference type="AlphaFoldDB" id="A0A1B3WC81"/>
<feature type="transmembrane region" description="Helical" evidence="12">
    <location>
        <begin position="6"/>
        <end position="27"/>
    </location>
</feature>
<dbReference type="GO" id="GO:0046961">
    <property type="term" value="F:proton-transporting ATPase activity, rotational mechanism"/>
    <property type="evidence" value="ECO:0007669"/>
    <property type="project" value="TreeGrafter"/>
</dbReference>
<keyword evidence="14" id="KW-0175">Coiled coil</keyword>
<evidence type="ECO:0000313" key="15">
    <source>
        <dbReference type="EMBL" id="AOH38582.1"/>
    </source>
</evidence>
<evidence type="ECO:0000256" key="13">
    <source>
        <dbReference type="RuleBase" id="RU003848"/>
    </source>
</evidence>
<dbReference type="GO" id="GO:0016787">
    <property type="term" value="F:hydrolase activity"/>
    <property type="evidence" value="ECO:0007669"/>
    <property type="project" value="UniProtKB-KW"/>
</dbReference>
<dbReference type="InterPro" id="IPR005864">
    <property type="entry name" value="ATP_synth_F0_bsu_bac"/>
</dbReference>
<keyword evidence="6 12" id="KW-1133">Transmembrane helix</keyword>
<keyword evidence="9 12" id="KW-0066">ATP synthesis</keyword>
<keyword evidence="16" id="KW-0378">Hydrolase</keyword>
<dbReference type="Proteomes" id="UP000266262">
    <property type="component" value="Unassembled WGS sequence"/>
</dbReference>
<evidence type="ECO:0000256" key="9">
    <source>
        <dbReference type="ARBA" id="ARBA00023310"/>
    </source>
</evidence>
<protein>
    <recommendedName>
        <fullName evidence="12">ATP synthase subunit b</fullName>
    </recommendedName>
    <alternativeName>
        <fullName evidence="12">ATP synthase F(0) sector subunit b</fullName>
    </alternativeName>
    <alternativeName>
        <fullName evidence="12">ATPase subunit I</fullName>
    </alternativeName>
    <alternativeName>
        <fullName evidence="12">F-type ATPase subunit b</fullName>
        <shortName evidence="12">F-ATPase subunit b</shortName>
    </alternativeName>
</protein>
<keyword evidence="12" id="KW-1003">Cell membrane</keyword>
<dbReference type="OrthoDB" id="5518984at2"/>
<evidence type="ECO:0000256" key="8">
    <source>
        <dbReference type="ARBA" id="ARBA00023136"/>
    </source>
</evidence>
<dbReference type="GO" id="GO:0045259">
    <property type="term" value="C:proton-transporting ATP synthase complex"/>
    <property type="evidence" value="ECO:0007669"/>
    <property type="project" value="UniProtKB-KW"/>
</dbReference>
<keyword evidence="18" id="KW-1185">Reference proteome</keyword>
<keyword evidence="8 12" id="KW-0472">Membrane</keyword>
<comment type="subunit">
    <text evidence="12">F-type ATPases have 2 components, F(1) - the catalytic core - and F(0) - the membrane proton channel. F(1) has five subunits: alpha(3), beta(3), gamma(1), delta(1), epsilon(1). F(0) has three main subunits: a(1), b(2) and c(10-14). The alpha and beta chains form an alternating ring which encloses part of the gamma chain. F(1) is attached to F(0) by a central stalk formed by the gamma and epsilon chains, while a peripheral stalk is formed by the delta and b chains.</text>
</comment>
<evidence type="ECO:0000313" key="16">
    <source>
        <dbReference type="EMBL" id="RID94466.1"/>
    </source>
</evidence>
<sequence>MVDINGTLLIQILNFIVLCAILGHFCYKPVIKVLDDRKNRIKNDLDSAAKSRDDASRLKASYESQLKDAQIKADEIVRKAVKEAEVQAQAQIQAAHDAIEKEKENATKHIERERKEALDDLKAQFAAISCDIAAKIIGENMTPAMNDRFIDESIAMLDAQKVGK</sequence>
<dbReference type="Proteomes" id="UP000094757">
    <property type="component" value="Chromosome"/>
</dbReference>
<comment type="similarity">
    <text evidence="1 12 13">Belongs to the ATPase B chain family.</text>
</comment>
<evidence type="ECO:0000256" key="12">
    <source>
        <dbReference type="HAMAP-Rule" id="MF_01398"/>
    </source>
</evidence>
<reference evidence="15" key="2">
    <citation type="submission" date="2016-08" db="EMBL/GenBank/DDBJ databases">
        <authorList>
            <person name="Seilhamer J.J."/>
        </authorList>
    </citation>
    <scope>NUCLEOTIDE SEQUENCE [LARGE SCALE GENOMIC DNA]</scope>
    <source>
        <strain evidence="15">F0677</strain>
    </source>
</reference>
<evidence type="ECO:0000256" key="1">
    <source>
        <dbReference type="ARBA" id="ARBA00005513"/>
    </source>
</evidence>
<keyword evidence="5 12" id="KW-0375">Hydrogen ion transport</keyword>
<comment type="function">
    <text evidence="12">Component of the F(0) channel, it forms part of the peripheral stalk, linking F(1) to F(0).</text>
</comment>